<keyword evidence="6" id="KW-0175">Coiled coil</keyword>
<evidence type="ECO:0000256" key="1">
    <source>
        <dbReference type="ARBA" id="ARBA00022723"/>
    </source>
</evidence>
<evidence type="ECO:0000256" key="6">
    <source>
        <dbReference type="SAM" id="Coils"/>
    </source>
</evidence>
<gene>
    <name evidence="9" type="ORF">KC01_LOCUS3234</name>
</gene>
<dbReference type="Pfam" id="PF05485">
    <property type="entry name" value="THAP"/>
    <property type="match status" value="1"/>
</dbReference>
<evidence type="ECO:0000256" key="3">
    <source>
        <dbReference type="ARBA" id="ARBA00022833"/>
    </source>
</evidence>
<keyword evidence="10" id="KW-1185">Reference proteome</keyword>
<dbReference type="SMART" id="SM00980">
    <property type="entry name" value="THAP"/>
    <property type="match status" value="1"/>
</dbReference>
<dbReference type="GO" id="GO:0003677">
    <property type="term" value="F:DNA binding"/>
    <property type="evidence" value="ECO:0007669"/>
    <property type="project" value="UniProtKB-UniRule"/>
</dbReference>
<dbReference type="Gene3D" id="6.20.210.20">
    <property type="entry name" value="THAP domain"/>
    <property type="match status" value="1"/>
</dbReference>
<evidence type="ECO:0000313" key="10">
    <source>
        <dbReference type="Proteomes" id="UP001497482"/>
    </source>
</evidence>
<protein>
    <recommendedName>
        <fullName evidence="8">THAP-type domain-containing protein</fullName>
    </recommendedName>
</protein>
<dbReference type="Proteomes" id="UP001497482">
    <property type="component" value="Chromosome 10"/>
</dbReference>
<dbReference type="EMBL" id="OZ035832">
    <property type="protein sequence ID" value="CAL1571061.1"/>
    <property type="molecule type" value="Genomic_DNA"/>
</dbReference>
<dbReference type="InterPro" id="IPR006612">
    <property type="entry name" value="THAP_Znf"/>
</dbReference>
<evidence type="ECO:0000256" key="4">
    <source>
        <dbReference type="ARBA" id="ARBA00023125"/>
    </source>
</evidence>
<dbReference type="InterPro" id="IPR052224">
    <property type="entry name" value="THAP_domain_protein"/>
</dbReference>
<keyword evidence="1" id="KW-0479">Metal-binding</keyword>
<dbReference type="AlphaFoldDB" id="A0AAV2J3K0"/>
<keyword evidence="3" id="KW-0862">Zinc</keyword>
<evidence type="ECO:0000313" key="9">
    <source>
        <dbReference type="EMBL" id="CAL1571061.1"/>
    </source>
</evidence>
<feature type="coiled-coil region" evidence="6">
    <location>
        <begin position="151"/>
        <end position="199"/>
    </location>
</feature>
<evidence type="ECO:0000256" key="5">
    <source>
        <dbReference type="PROSITE-ProRule" id="PRU00309"/>
    </source>
</evidence>
<reference evidence="9 10" key="1">
    <citation type="submission" date="2024-04" db="EMBL/GenBank/DDBJ databases">
        <authorList>
            <person name="Waldvogel A.-M."/>
            <person name="Schoenle A."/>
        </authorList>
    </citation>
    <scope>NUCLEOTIDE SEQUENCE [LARGE SCALE GENOMIC DNA]</scope>
</reference>
<feature type="compositionally biased region" description="Acidic residues" evidence="7">
    <location>
        <begin position="115"/>
        <end position="129"/>
    </location>
</feature>
<accession>A0AAV2J3K0</accession>
<evidence type="ECO:0000259" key="8">
    <source>
        <dbReference type="PROSITE" id="PS50950"/>
    </source>
</evidence>
<keyword evidence="4 5" id="KW-0238">DNA-binding</keyword>
<feature type="region of interest" description="Disordered" evidence="7">
    <location>
        <begin position="108"/>
        <end position="130"/>
    </location>
</feature>
<sequence length="240" mass="28277">MPKSCSVPKCRTKPDDRKSFYKFPLHDPERLHLWLRNMGKNAWTPTRHHYICHKHFTPSNFTVCRGVRYLKKTAVPTLFKKTKLLGETLSPQPITSTVPIVSKYIQGSKVSKSPEEEEEEEEEEEDDISVESFNFEQQQVEHCYHKNSVSKEQLEATVVELQKKVKIMQQHHHRHLEKLEGLEKAVGQLRQSKLLYEERLQCLERAYLQANATITDPEQIVTVIYEDSEHFYTNVPRERF</sequence>
<keyword evidence="2 5" id="KW-0863">Zinc-finger</keyword>
<proteinExistence type="predicted"/>
<dbReference type="SMART" id="SM00692">
    <property type="entry name" value="DM3"/>
    <property type="match status" value="1"/>
</dbReference>
<feature type="domain" description="THAP-type" evidence="8">
    <location>
        <begin position="1"/>
        <end position="79"/>
    </location>
</feature>
<dbReference type="PROSITE" id="PS50950">
    <property type="entry name" value="ZF_THAP"/>
    <property type="match status" value="1"/>
</dbReference>
<evidence type="ECO:0000256" key="2">
    <source>
        <dbReference type="ARBA" id="ARBA00022771"/>
    </source>
</evidence>
<organism evidence="9 10">
    <name type="scientific">Knipowitschia caucasica</name>
    <name type="common">Caucasian dwarf goby</name>
    <name type="synonym">Pomatoschistus caucasicus</name>
    <dbReference type="NCBI Taxonomy" id="637954"/>
    <lineage>
        <taxon>Eukaryota</taxon>
        <taxon>Metazoa</taxon>
        <taxon>Chordata</taxon>
        <taxon>Craniata</taxon>
        <taxon>Vertebrata</taxon>
        <taxon>Euteleostomi</taxon>
        <taxon>Actinopterygii</taxon>
        <taxon>Neopterygii</taxon>
        <taxon>Teleostei</taxon>
        <taxon>Neoteleostei</taxon>
        <taxon>Acanthomorphata</taxon>
        <taxon>Gobiaria</taxon>
        <taxon>Gobiiformes</taxon>
        <taxon>Gobioidei</taxon>
        <taxon>Gobiidae</taxon>
        <taxon>Gobiinae</taxon>
        <taxon>Knipowitschia</taxon>
    </lineage>
</organism>
<name>A0AAV2J3K0_KNICA</name>
<dbReference type="InterPro" id="IPR038441">
    <property type="entry name" value="THAP_Znf_sf"/>
</dbReference>
<evidence type="ECO:0000256" key="7">
    <source>
        <dbReference type="SAM" id="MobiDB-lite"/>
    </source>
</evidence>
<dbReference type="PANTHER" id="PTHR46927:SF2">
    <property type="entry name" value="THAP DOMAIN-CONTAINING PROTEIN 8"/>
    <property type="match status" value="1"/>
</dbReference>
<dbReference type="PANTHER" id="PTHR46927">
    <property type="entry name" value="AGAP005574-PA"/>
    <property type="match status" value="1"/>
</dbReference>
<dbReference type="SUPFAM" id="SSF57716">
    <property type="entry name" value="Glucocorticoid receptor-like (DNA-binding domain)"/>
    <property type="match status" value="1"/>
</dbReference>
<dbReference type="GO" id="GO:0008270">
    <property type="term" value="F:zinc ion binding"/>
    <property type="evidence" value="ECO:0007669"/>
    <property type="project" value="UniProtKB-KW"/>
</dbReference>